<gene>
    <name evidence="6" type="ORF">SAMN05216257_102416</name>
</gene>
<evidence type="ECO:0000313" key="7">
    <source>
        <dbReference type="Proteomes" id="UP000199328"/>
    </source>
</evidence>
<protein>
    <submittedName>
        <fullName evidence="6">Do/DeqQ family serine protease</fullName>
    </submittedName>
</protein>
<comment type="similarity">
    <text evidence="1">Belongs to the peptidase S1C family.</text>
</comment>
<dbReference type="PANTHER" id="PTHR22939">
    <property type="entry name" value="SERINE PROTEASE FAMILY S1C HTRA-RELATED"/>
    <property type="match status" value="1"/>
</dbReference>
<keyword evidence="7" id="KW-1185">Reference proteome</keyword>
<evidence type="ECO:0000256" key="1">
    <source>
        <dbReference type="ARBA" id="ARBA00010541"/>
    </source>
</evidence>
<dbReference type="Gene3D" id="2.30.42.10">
    <property type="match status" value="1"/>
</dbReference>
<dbReference type="GO" id="GO:0004252">
    <property type="term" value="F:serine-type endopeptidase activity"/>
    <property type="evidence" value="ECO:0007669"/>
    <property type="project" value="InterPro"/>
</dbReference>
<dbReference type="InterPro" id="IPR001940">
    <property type="entry name" value="Peptidase_S1C"/>
</dbReference>
<dbReference type="Proteomes" id="UP000199328">
    <property type="component" value="Unassembled WGS sequence"/>
</dbReference>
<dbReference type="InterPro" id="IPR036034">
    <property type="entry name" value="PDZ_sf"/>
</dbReference>
<name>A0A1G9B7Q9_9RHOB</name>
<dbReference type="InterPro" id="IPR001478">
    <property type="entry name" value="PDZ"/>
</dbReference>
<dbReference type="AlphaFoldDB" id="A0A1G9B7Q9"/>
<evidence type="ECO:0000256" key="2">
    <source>
        <dbReference type="ARBA" id="ARBA00022670"/>
    </source>
</evidence>
<accession>A0A1G9B7Q9</accession>
<keyword evidence="2 6" id="KW-0645">Protease</keyword>
<dbReference type="SUPFAM" id="SSF50156">
    <property type="entry name" value="PDZ domain-like"/>
    <property type="match status" value="2"/>
</dbReference>
<dbReference type="PROSITE" id="PS50106">
    <property type="entry name" value="PDZ"/>
    <property type="match status" value="1"/>
</dbReference>
<dbReference type="Pfam" id="PF13365">
    <property type="entry name" value="Trypsin_2"/>
    <property type="match status" value="1"/>
</dbReference>
<dbReference type="GO" id="GO:0042597">
    <property type="term" value="C:periplasmic space"/>
    <property type="evidence" value="ECO:0007669"/>
    <property type="project" value="TreeGrafter"/>
</dbReference>
<evidence type="ECO:0000256" key="3">
    <source>
        <dbReference type="ARBA" id="ARBA00022801"/>
    </source>
</evidence>
<dbReference type="PANTHER" id="PTHR22939:SF129">
    <property type="entry name" value="SERINE PROTEASE HTRA2, MITOCHONDRIAL"/>
    <property type="match status" value="1"/>
</dbReference>
<feature type="domain" description="PDZ" evidence="5">
    <location>
        <begin position="263"/>
        <end position="334"/>
    </location>
</feature>
<dbReference type="Gene3D" id="2.40.10.120">
    <property type="match status" value="1"/>
</dbReference>
<evidence type="ECO:0000256" key="4">
    <source>
        <dbReference type="ARBA" id="ARBA00022825"/>
    </source>
</evidence>
<dbReference type="PRINTS" id="PR00834">
    <property type="entry name" value="PROTEASES2C"/>
</dbReference>
<evidence type="ECO:0000259" key="5">
    <source>
        <dbReference type="PROSITE" id="PS50106"/>
    </source>
</evidence>
<dbReference type="GO" id="GO:0006515">
    <property type="term" value="P:protein quality control for misfolded or incompletely synthesized proteins"/>
    <property type="evidence" value="ECO:0007669"/>
    <property type="project" value="TreeGrafter"/>
</dbReference>
<dbReference type="Pfam" id="PF13180">
    <property type="entry name" value="PDZ_2"/>
    <property type="match status" value="1"/>
</dbReference>
<keyword evidence="4" id="KW-0720">Serine protease</keyword>
<reference evidence="7" key="1">
    <citation type="submission" date="2016-10" db="EMBL/GenBank/DDBJ databases">
        <authorList>
            <person name="Varghese N."/>
            <person name="Submissions S."/>
        </authorList>
    </citation>
    <scope>NUCLEOTIDE SEQUENCE [LARGE SCALE GENOMIC DNA]</scope>
    <source>
        <strain evidence="7">CGMCC 1.10789</strain>
    </source>
</reference>
<keyword evidence="3" id="KW-0378">Hydrolase</keyword>
<sequence>MEQKGDVMRRLRQGALFLLALVLPLLAALAGSARAEPRVPDSRAEITLSFSPVVKAAAPAVVNIYARKIVETRVSPFARDPFFSQLFGLGPTRPRVQNSLGSGVIVDPAGIVVSNYHVVGEADAIRVVLNDGREFDAHPLVADRENDLAVLRLEGARNLPALELADSDALEVGDLVLAIGNPFGIGQTVTSGIISGLARSGLAAGNRAAYFIQTDAPINPGNSGGALVDMAGRLVGINTMILSRSGGSNGIGFAIPSNLVKRYIEAARAGQRRVIRPWLGVTVQDLDASLAEALGMARPQGVLITRLHAQSPLAAAGIKEGDVLLAIAGQPLDSPAALGFRLAVLGVGGNARLTYLADGQERQAEITLAPPPETPPRERIALNAGGILDGLVISNINPAVIDELDLPLDARGVVVEEVRGRSARTGLMPGDILIAVNGVEIRATRALEQIARSRPNGWEILFERGGQRSLIRIRGR</sequence>
<dbReference type="Gene3D" id="2.30.42.60">
    <property type="match status" value="1"/>
</dbReference>
<dbReference type="SMART" id="SM00228">
    <property type="entry name" value="PDZ"/>
    <property type="match status" value="2"/>
</dbReference>
<dbReference type="EMBL" id="FNFV01000002">
    <property type="protein sequence ID" value="SDK34875.1"/>
    <property type="molecule type" value="Genomic_DNA"/>
</dbReference>
<proteinExistence type="inferred from homology"/>
<dbReference type="InterPro" id="IPR009003">
    <property type="entry name" value="Peptidase_S1_PA"/>
</dbReference>
<evidence type="ECO:0000313" key="6">
    <source>
        <dbReference type="EMBL" id="SDK34875.1"/>
    </source>
</evidence>
<dbReference type="STRING" id="990712.SAMN05216257_102416"/>
<organism evidence="6 7">
    <name type="scientific">Meinhardsimonia xiamenensis</name>
    <dbReference type="NCBI Taxonomy" id="990712"/>
    <lineage>
        <taxon>Bacteria</taxon>
        <taxon>Pseudomonadati</taxon>
        <taxon>Pseudomonadota</taxon>
        <taxon>Alphaproteobacteria</taxon>
        <taxon>Rhodobacterales</taxon>
        <taxon>Paracoccaceae</taxon>
        <taxon>Meinhardsimonia</taxon>
    </lineage>
</organism>
<dbReference type="SUPFAM" id="SSF50494">
    <property type="entry name" value="Trypsin-like serine proteases"/>
    <property type="match status" value="1"/>
</dbReference>